<evidence type="ECO:0000256" key="5">
    <source>
        <dbReference type="HAMAP-Rule" id="MF_00149"/>
    </source>
</evidence>
<evidence type="ECO:0000313" key="9">
    <source>
        <dbReference type="Proteomes" id="UP000199459"/>
    </source>
</evidence>
<evidence type="ECO:0000256" key="4">
    <source>
        <dbReference type="ARBA" id="ARBA00023204"/>
    </source>
</evidence>
<dbReference type="GO" id="GO:0005524">
    <property type="term" value="F:ATP binding"/>
    <property type="evidence" value="ECO:0007669"/>
    <property type="project" value="InterPro"/>
</dbReference>
<reference evidence="8 9" key="1">
    <citation type="submission" date="2016-10" db="EMBL/GenBank/DDBJ databases">
        <authorList>
            <person name="de Groot N.N."/>
        </authorList>
    </citation>
    <scope>NUCLEOTIDE SEQUENCE [LARGE SCALE GENOMIC DNA]</scope>
    <source>
        <strain evidence="8 9">Nm22</strain>
    </source>
</reference>
<evidence type="ECO:0000259" key="7">
    <source>
        <dbReference type="SMART" id="SM01340"/>
    </source>
</evidence>
<dbReference type="InterPro" id="IPR042120">
    <property type="entry name" value="MutL_C_dimsub"/>
</dbReference>
<dbReference type="InterPro" id="IPR002099">
    <property type="entry name" value="MutL/Mlh/PMS"/>
</dbReference>
<dbReference type="Pfam" id="PF08676">
    <property type="entry name" value="MutL_C"/>
    <property type="match status" value="1"/>
</dbReference>
<dbReference type="HAMAP" id="MF_00149">
    <property type="entry name" value="DNA_mis_repair"/>
    <property type="match status" value="1"/>
</dbReference>
<dbReference type="SMART" id="SM00853">
    <property type="entry name" value="MutL_C"/>
    <property type="match status" value="1"/>
</dbReference>
<name>A0A1H8CN72_9PROT</name>
<feature type="domain" description="DNA mismatch repair protein S5" evidence="7">
    <location>
        <begin position="208"/>
        <end position="326"/>
    </location>
</feature>
<sequence>MAAIKPLPELLINQIAAGEVVERPASALKEILENSIDASATRVDIQLLQGGIKQMRITDNGAGIAKDELISALTRHSTSKISSLDDLHKITSLGFRGEALASISAISNLILTSQTDDQNHAWQVQASCGSVTQPRPAALSKGTVVEAHDFYANIPARRKFLKTDTTEYTHCEDVLKRMALVQPDVEFTLEHNGKLRHHYSITDISQRIEAVLGEDFIQSVACINEQAADIRLHGVVALPAYSRASRDTQYFFVNHRFIRDRLIAHAIREAYRDVLHLDRYPAFVLFLEMNPSEVDVNVHPAKSEIKFRDPRALHQFIFHAVHKSLARPSKEMHPELVTNAGSESIPHYPGRPPKKYGVEQPTELYQSLFDIEDAYPNTMAATDTGAQANRRSDVLIADNALAENMPDFPPLGFALGQLHGVYILAQNNNGLVVVDMHAAHERILYEKLKAAMDSQSWSTQALLIPVTFHADRSDVVFAEENLMLFEQIGFELAILGPTTLAVRSVPAILQQADIVKLTQDILREIREYGSDRVLAAGRNEILATMSCHTAIRANRTLTIAEMNALLREMEATDRADQCNHGRPTWYEISMAGLDKLFMRGK</sequence>
<feature type="domain" description="MutL C-terminal dimerisation" evidence="6">
    <location>
        <begin position="414"/>
        <end position="557"/>
    </location>
</feature>
<dbReference type="AlphaFoldDB" id="A0A1H8CN72"/>
<dbReference type="GO" id="GO:0140664">
    <property type="term" value="F:ATP-dependent DNA damage sensor activity"/>
    <property type="evidence" value="ECO:0007669"/>
    <property type="project" value="InterPro"/>
</dbReference>
<dbReference type="GO" id="GO:0032300">
    <property type="term" value="C:mismatch repair complex"/>
    <property type="evidence" value="ECO:0007669"/>
    <property type="project" value="InterPro"/>
</dbReference>
<dbReference type="Pfam" id="PF13589">
    <property type="entry name" value="HATPase_c_3"/>
    <property type="match status" value="1"/>
</dbReference>
<evidence type="ECO:0000259" key="6">
    <source>
        <dbReference type="SMART" id="SM00853"/>
    </source>
</evidence>
<dbReference type="InterPro" id="IPR036890">
    <property type="entry name" value="HATPase_C_sf"/>
</dbReference>
<dbReference type="Gene3D" id="3.30.1370.100">
    <property type="entry name" value="MutL, C-terminal domain, regulatory subdomain"/>
    <property type="match status" value="1"/>
</dbReference>
<dbReference type="CDD" id="cd16926">
    <property type="entry name" value="HATPase_MutL-MLH-PMS-like"/>
    <property type="match status" value="1"/>
</dbReference>
<dbReference type="SUPFAM" id="SSF118116">
    <property type="entry name" value="DNA mismatch repair protein MutL"/>
    <property type="match status" value="1"/>
</dbReference>
<keyword evidence="4 5" id="KW-0234">DNA repair</keyword>
<dbReference type="SUPFAM" id="SSF54211">
    <property type="entry name" value="Ribosomal protein S5 domain 2-like"/>
    <property type="match status" value="1"/>
</dbReference>
<dbReference type="InterPro" id="IPR037198">
    <property type="entry name" value="MutL_C_sf"/>
</dbReference>
<dbReference type="Gene3D" id="3.30.230.10">
    <property type="match status" value="1"/>
</dbReference>
<dbReference type="CDD" id="cd03482">
    <property type="entry name" value="MutL_Trans_MutL"/>
    <property type="match status" value="1"/>
</dbReference>
<dbReference type="STRING" id="917.SAMN05216326_11032"/>
<dbReference type="OrthoDB" id="9763467at2"/>
<dbReference type="PANTHER" id="PTHR10073:SF12">
    <property type="entry name" value="DNA MISMATCH REPAIR PROTEIN MLH1"/>
    <property type="match status" value="1"/>
</dbReference>
<dbReference type="PANTHER" id="PTHR10073">
    <property type="entry name" value="DNA MISMATCH REPAIR PROTEIN MLH, PMS, MUTL"/>
    <property type="match status" value="1"/>
</dbReference>
<dbReference type="GO" id="GO:0006298">
    <property type="term" value="P:mismatch repair"/>
    <property type="evidence" value="ECO:0007669"/>
    <property type="project" value="UniProtKB-UniRule"/>
</dbReference>
<dbReference type="PROSITE" id="PS00058">
    <property type="entry name" value="DNA_MISMATCH_REPAIR_1"/>
    <property type="match status" value="1"/>
</dbReference>
<comment type="function">
    <text evidence="5">This protein is involved in the repair of mismatches in DNA. It is required for dam-dependent methyl-directed DNA mismatch repair. May act as a 'molecular matchmaker', a protein that promotes the formation of a stable complex between two or more DNA-binding proteins in an ATP-dependent manner without itself being part of a final effector complex.</text>
</comment>
<proteinExistence type="inferred from homology"/>
<dbReference type="Gene3D" id="3.30.565.10">
    <property type="entry name" value="Histidine kinase-like ATPase, C-terminal domain"/>
    <property type="match status" value="1"/>
</dbReference>
<dbReference type="InterPro" id="IPR014721">
    <property type="entry name" value="Ribsml_uS5_D2-typ_fold_subgr"/>
</dbReference>
<dbReference type="GO" id="GO:0016887">
    <property type="term" value="F:ATP hydrolysis activity"/>
    <property type="evidence" value="ECO:0007669"/>
    <property type="project" value="InterPro"/>
</dbReference>
<keyword evidence="3 5" id="KW-0227">DNA damage</keyword>
<dbReference type="InterPro" id="IPR020568">
    <property type="entry name" value="Ribosomal_Su5_D2-typ_SF"/>
</dbReference>
<dbReference type="InterPro" id="IPR042121">
    <property type="entry name" value="MutL_C_regsub"/>
</dbReference>
<dbReference type="Gene3D" id="3.30.1540.20">
    <property type="entry name" value="MutL, C-terminal domain, dimerisation subdomain"/>
    <property type="match status" value="1"/>
</dbReference>
<dbReference type="InterPro" id="IPR020667">
    <property type="entry name" value="DNA_mismatch_repair_MutL"/>
</dbReference>
<dbReference type="NCBIfam" id="TIGR00585">
    <property type="entry name" value="mutl"/>
    <property type="match status" value="1"/>
</dbReference>
<dbReference type="SUPFAM" id="SSF55874">
    <property type="entry name" value="ATPase domain of HSP90 chaperone/DNA topoisomerase II/histidine kinase"/>
    <property type="match status" value="1"/>
</dbReference>
<dbReference type="Pfam" id="PF01119">
    <property type="entry name" value="DNA_mis_repair"/>
    <property type="match status" value="1"/>
</dbReference>
<evidence type="ECO:0000256" key="2">
    <source>
        <dbReference type="ARBA" id="ARBA00021975"/>
    </source>
</evidence>
<gene>
    <name evidence="5" type="primary">mutL</name>
    <name evidence="8" type="ORF">SAMN05216325_10553</name>
</gene>
<evidence type="ECO:0000256" key="3">
    <source>
        <dbReference type="ARBA" id="ARBA00022763"/>
    </source>
</evidence>
<evidence type="ECO:0000256" key="1">
    <source>
        <dbReference type="ARBA" id="ARBA00006082"/>
    </source>
</evidence>
<dbReference type="GO" id="GO:0030983">
    <property type="term" value="F:mismatched DNA binding"/>
    <property type="evidence" value="ECO:0007669"/>
    <property type="project" value="InterPro"/>
</dbReference>
<accession>A0A1H8CN72</accession>
<comment type="similarity">
    <text evidence="1 5">Belongs to the DNA mismatch repair MutL/HexB family.</text>
</comment>
<evidence type="ECO:0000313" key="8">
    <source>
        <dbReference type="EMBL" id="SEM96465.1"/>
    </source>
</evidence>
<protein>
    <recommendedName>
        <fullName evidence="2 5">DNA mismatch repair protein MutL</fullName>
    </recommendedName>
</protein>
<dbReference type="InterPro" id="IPR038973">
    <property type="entry name" value="MutL/Mlh/Pms-like"/>
</dbReference>
<dbReference type="FunFam" id="3.30.565.10:FF:000003">
    <property type="entry name" value="DNA mismatch repair endonuclease MutL"/>
    <property type="match status" value="1"/>
</dbReference>
<dbReference type="InterPro" id="IPR014762">
    <property type="entry name" value="DNA_mismatch_repair_CS"/>
</dbReference>
<dbReference type="RefSeq" id="WP_090628815.1">
    <property type="nucleotide sequence ID" value="NZ_FOCP01000005.1"/>
</dbReference>
<dbReference type="InterPro" id="IPR013507">
    <property type="entry name" value="DNA_mismatch_S5_2-like"/>
</dbReference>
<organism evidence="8 9">
    <name type="scientific">Nitrosomonas marina</name>
    <dbReference type="NCBI Taxonomy" id="917"/>
    <lineage>
        <taxon>Bacteria</taxon>
        <taxon>Pseudomonadati</taxon>
        <taxon>Pseudomonadota</taxon>
        <taxon>Betaproteobacteria</taxon>
        <taxon>Nitrosomonadales</taxon>
        <taxon>Nitrosomonadaceae</taxon>
        <taxon>Nitrosomonas</taxon>
    </lineage>
</organism>
<dbReference type="Proteomes" id="UP000199459">
    <property type="component" value="Unassembled WGS sequence"/>
</dbReference>
<dbReference type="EMBL" id="FOCP01000005">
    <property type="protein sequence ID" value="SEM96465.1"/>
    <property type="molecule type" value="Genomic_DNA"/>
</dbReference>
<dbReference type="SMART" id="SM01340">
    <property type="entry name" value="DNA_mis_repair"/>
    <property type="match status" value="1"/>
</dbReference>
<dbReference type="InterPro" id="IPR014790">
    <property type="entry name" value="MutL_C"/>
</dbReference>